<dbReference type="AlphaFoldDB" id="A0A2R6Y064"/>
<evidence type="ECO:0000313" key="1">
    <source>
        <dbReference type="EMBL" id="PTQ56079.1"/>
    </source>
</evidence>
<accession>A0A2R6Y064</accession>
<proteinExistence type="predicted"/>
<dbReference type="EMBL" id="PEBX01000047">
    <property type="protein sequence ID" value="PTQ56079.1"/>
    <property type="molecule type" value="Genomic_DNA"/>
</dbReference>
<name>A0A2R6Y064_9BACL</name>
<sequence length="47" mass="5586">MQYKSWCIVKVEAWDEEGKGCRLMDHYELRQEIKSLKERVSGLRGSL</sequence>
<reference evidence="2" key="1">
    <citation type="journal article" date="2018" name="Sci. Rep.">
        <title>Lignite coal burning seam in the remote Altai Mountains harbors a hydrogen-driven thermophilic microbial community.</title>
        <authorList>
            <person name="Kadnikov V.V."/>
            <person name="Mardanov A.V."/>
            <person name="Ivasenko D.A."/>
            <person name="Antsiferov D.V."/>
            <person name="Beletsky A.V."/>
            <person name="Karnachuk O.V."/>
            <person name="Ravin N.V."/>
        </authorList>
    </citation>
    <scope>NUCLEOTIDE SEQUENCE [LARGE SCALE GENOMIC DNA]</scope>
</reference>
<protein>
    <submittedName>
        <fullName evidence="1">Uncharacterized protein</fullName>
    </submittedName>
</protein>
<dbReference type="Proteomes" id="UP000244338">
    <property type="component" value="Unassembled WGS sequence"/>
</dbReference>
<gene>
    <name evidence="1" type="ORF">BSOLF_0851</name>
</gene>
<comment type="caution">
    <text evidence="1">The sequence shown here is derived from an EMBL/GenBank/DDBJ whole genome shotgun (WGS) entry which is preliminary data.</text>
</comment>
<organism evidence="1 2">
    <name type="scientific">Candidatus Carbonibacillus altaicus</name>
    <dbReference type="NCBI Taxonomy" id="2163959"/>
    <lineage>
        <taxon>Bacteria</taxon>
        <taxon>Bacillati</taxon>
        <taxon>Bacillota</taxon>
        <taxon>Bacilli</taxon>
        <taxon>Bacillales</taxon>
        <taxon>Candidatus Carbonibacillus</taxon>
    </lineage>
</organism>
<evidence type="ECO:0000313" key="2">
    <source>
        <dbReference type="Proteomes" id="UP000244338"/>
    </source>
</evidence>